<accession>A0A081CAK6</accession>
<reference evidence="1" key="1">
    <citation type="journal article" date="2015" name="PeerJ">
        <title>First genomic representation of candidate bacterial phylum KSB3 points to enhanced environmental sensing as a trigger of wastewater bulking.</title>
        <authorList>
            <person name="Sekiguchi Y."/>
            <person name="Ohashi A."/>
            <person name="Parks D.H."/>
            <person name="Yamauchi T."/>
            <person name="Tyson G.W."/>
            <person name="Hugenholtz P."/>
        </authorList>
    </citation>
    <scope>NUCLEOTIDE SEQUENCE [LARGE SCALE GENOMIC DNA]</scope>
</reference>
<name>A0A081CAK6_VECG1</name>
<dbReference type="eggNOG" id="COG1769">
    <property type="taxonomic scope" value="Bacteria"/>
</dbReference>
<evidence type="ECO:0000313" key="2">
    <source>
        <dbReference type="Proteomes" id="UP000030661"/>
    </source>
</evidence>
<dbReference type="Proteomes" id="UP000030661">
    <property type="component" value="Unassembled WGS sequence"/>
</dbReference>
<evidence type="ECO:0000313" key="1">
    <source>
        <dbReference type="EMBL" id="GAK61611.1"/>
    </source>
</evidence>
<dbReference type="STRING" id="1499967.U27_01512"/>
<dbReference type="EMBL" id="DF820481">
    <property type="protein sequence ID" value="GAK61611.1"/>
    <property type="molecule type" value="Genomic_DNA"/>
</dbReference>
<protein>
    <submittedName>
        <fullName evidence="1">CRISPR-associated protein, Cmr3 family</fullName>
    </submittedName>
</protein>
<organism evidence="1">
    <name type="scientific">Vecturithrix granuli</name>
    <dbReference type="NCBI Taxonomy" id="1499967"/>
    <lineage>
        <taxon>Bacteria</taxon>
        <taxon>Candidatus Moduliflexota</taxon>
        <taxon>Candidatus Vecturitrichia</taxon>
        <taxon>Candidatus Vecturitrichales</taxon>
        <taxon>Candidatus Vecturitrichaceae</taxon>
        <taxon>Candidatus Vecturithrix</taxon>
    </lineage>
</organism>
<sequence length="374" mass="42085">MQIIEIDALDTLCFRDGKPFTSGEDTWATTTFPPSPSVIYGALRGTYFSNHIAELEHANQRGKDPTEQLRIRLIMLQTGRHRYFPLPLDCIVPKKSKEQREKKEKDKNDSEKAIVLKKVATSAISNCPVNNILRSPDRVIADKEQARIVTHDELTTYLEGSTTEIRCKKISEFIVPEPKLGIGRVNETHATQEGRLYRIDMRRLEPKMKFNVESTRHLSLVVGFDDLTLPDAGIMRLGGEGKAGKYTLSETMTIDSPTITGKRFKLYLMTPAIFGQGWLPCWLDAKTFEGTYHNLRLRLETAMLGKSFGVGGFDMARKRPKKMRRVVPAGSVYYFEIVQGTIDEAITVFHNQSIADGEKNRKQGFGLTLIGGAA</sequence>
<keyword evidence="2" id="KW-1185">Reference proteome</keyword>
<proteinExistence type="predicted"/>
<dbReference type="Gene3D" id="2.60.40.4350">
    <property type="match status" value="1"/>
</dbReference>
<dbReference type="InterPro" id="IPR010165">
    <property type="entry name" value="CRISPR-Cmr3_IIIB"/>
</dbReference>
<dbReference type="Pfam" id="PF09700">
    <property type="entry name" value="Cas_Cmr3"/>
    <property type="match status" value="1"/>
</dbReference>
<dbReference type="HOGENOM" id="CLU_044328_1_0_0"/>
<dbReference type="NCBIfam" id="TIGR01888">
    <property type="entry name" value="cas_cmr3"/>
    <property type="match status" value="1"/>
</dbReference>
<dbReference type="Gene3D" id="3.30.70.2940">
    <property type="match status" value="1"/>
</dbReference>
<gene>
    <name evidence="1" type="ORF">U27_01512</name>
</gene>
<dbReference type="AlphaFoldDB" id="A0A081CAK6"/>
<dbReference type="InterPro" id="IPR019117">
    <property type="entry name" value="CRISPR-assoc_protein_Cmr3"/>
</dbReference>